<dbReference type="Gene3D" id="1.10.510.10">
    <property type="entry name" value="Transferase(Phosphotransferase) domain 1"/>
    <property type="match status" value="1"/>
</dbReference>
<evidence type="ECO:0000313" key="5">
    <source>
        <dbReference type="Proteomes" id="UP000813444"/>
    </source>
</evidence>
<evidence type="ECO:0000313" key="3">
    <source>
        <dbReference type="EMBL" id="KAH7303194.1"/>
    </source>
</evidence>
<dbReference type="OrthoDB" id="5083811at2759"/>
<name>A0A8K0SCX9_9HYPO</name>
<organism evidence="4 5">
    <name type="scientific">Stachybotrys elegans</name>
    <dbReference type="NCBI Taxonomy" id="80388"/>
    <lineage>
        <taxon>Eukaryota</taxon>
        <taxon>Fungi</taxon>
        <taxon>Dikarya</taxon>
        <taxon>Ascomycota</taxon>
        <taxon>Pezizomycotina</taxon>
        <taxon>Sordariomycetes</taxon>
        <taxon>Hypocreomycetidae</taxon>
        <taxon>Hypocreales</taxon>
        <taxon>Stachybotryaceae</taxon>
        <taxon>Stachybotrys</taxon>
    </lineage>
</organism>
<dbReference type="SUPFAM" id="SSF56112">
    <property type="entry name" value="Protein kinase-like (PK-like)"/>
    <property type="match status" value="1"/>
</dbReference>
<dbReference type="GO" id="GO:0005524">
    <property type="term" value="F:ATP binding"/>
    <property type="evidence" value="ECO:0007669"/>
    <property type="project" value="InterPro"/>
</dbReference>
<dbReference type="EMBL" id="JAGPNK010000038">
    <property type="protein sequence ID" value="KAH7303194.1"/>
    <property type="molecule type" value="Genomic_DNA"/>
</dbReference>
<dbReference type="EMBL" id="JAGPNK010000022">
    <property type="protein sequence ID" value="KAH7304618.1"/>
    <property type="molecule type" value="Genomic_DNA"/>
</dbReference>
<proteinExistence type="predicted"/>
<comment type="caution">
    <text evidence="4">The sequence shown here is derived from an EMBL/GenBank/DDBJ whole genome shotgun (WGS) entry which is preliminary data.</text>
</comment>
<evidence type="ECO:0000256" key="1">
    <source>
        <dbReference type="SAM" id="MobiDB-lite"/>
    </source>
</evidence>
<feature type="domain" description="Protein kinase" evidence="2">
    <location>
        <begin position="153"/>
        <end position="255"/>
    </location>
</feature>
<sequence length="393" mass="43838">MDKTGRPTTQIFFSGVRPSRVRTKSPKHEKFRDSGSTGSKRLKPVIDEALQQAKVESGTVKKHTNNKLRRKDHITDLANREELNPDATLFIDGSNKKPVTIFAANPGDPWKHYEWILTYHDLGGDVDLALVRAKPDVLVNIRVFTTQEAEQTLSRIQQLPHDLFVEAYDAYVTEESLYVIFEDMHINLSRMIKSTDYPTPHQVGAIIGQIIEGIAYLENEGMEHIHLDSSSVLLTAMGVVKIGYQESCKNATPGSKSRAVGKIRDILMELINKDKTATGTQQPEWLSCSEGIDFLAATVTAKSANELLKVPRNSSLRQLYVLTMVSIHFWLRMGVKETLGIIPAFGDLFIEQLHSFVGAANIQNGPRKISTNHNALFMAPKVIFSSNSLDVLA</sequence>
<evidence type="ECO:0000313" key="4">
    <source>
        <dbReference type="EMBL" id="KAH7304618.1"/>
    </source>
</evidence>
<keyword evidence="5" id="KW-1185">Reference proteome</keyword>
<feature type="region of interest" description="Disordered" evidence="1">
    <location>
        <begin position="1"/>
        <end position="41"/>
    </location>
</feature>
<gene>
    <name evidence="4" type="ORF">B0I35DRAFT_401132</name>
    <name evidence="3" type="ORF">B0I35DRAFT_517495</name>
</gene>
<feature type="compositionally biased region" description="Polar residues" evidence="1">
    <location>
        <begin position="1"/>
        <end position="12"/>
    </location>
</feature>
<dbReference type="InterPro" id="IPR000719">
    <property type="entry name" value="Prot_kinase_dom"/>
</dbReference>
<dbReference type="InterPro" id="IPR011009">
    <property type="entry name" value="Kinase-like_dom_sf"/>
</dbReference>
<reference evidence="4" key="1">
    <citation type="journal article" date="2021" name="Nat. Commun.">
        <title>Genetic determinants of endophytism in the Arabidopsis root mycobiome.</title>
        <authorList>
            <person name="Mesny F."/>
            <person name="Miyauchi S."/>
            <person name="Thiergart T."/>
            <person name="Pickel B."/>
            <person name="Atanasova L."/>
            <person name="Karlsson M."/>
            <person name="Huettel B."/>
            <person name="Barry K.W."/>
            <person name="Haridas S."/>
            <person name="Chen C."/>
            <person name="Bauer D."/>
            <person name="Andreopoulos W."/>
            <person name="Pangilinan J."/>
            <person name="LaButti K."/>
            <person name="Riley R."/>
            <person name="Lipzen A."/>
            <person name="Clum A."/>
            <person name="Drula E."/>
            <person name="Henrissat B."/>
            <person name="Kohler A."/>
            <person name="Grigoriev I.V."/>
            <person name="Martin F.M."/>
            <person name="Hacquard S."/>
        </authorList>
    </citation>
    <scope>NUCLEOTIDE SEQUENCE</scope>
    <source>
        <strain evidence="4">MPI-CAGE-CH-0235</strain>
    </source>
</reference>
<dbReference type="Pfam" id="PF00069">
    <property type="entry name" value="Pkinase"/>
    <property type="match status" value="1"/>
</dbReference>
<dbReference type="AlphaFoldDB" id="A0A8K0SCX9"/>
<dbReference type="Proteomes" id="UP000813444">
    <property type="component" value="Unassembled WGS sequence"/>
</dbReference>
<evidence type="ECO:0000259" key="2">
    <source>
        <dbReference type="Pfam" id="PF00069"/>
    </source>
</evidence>
<accession>A0A8K0SCX9</accession>
<protein>
    <recommendedName>
        <fullName evidence="2">Protein kinase domain-containing protein</fullName>
    </recommendedName>
</protein>
<dbReference type="GO" id="GO:0004672">
    <property type="term" value="F:protein kinase activity"/>
    <property type="evidence" value="ECO:0007669"/>
    <property type="project" value="InterPro"/>
</dbReference>